<keyword evidence="1" id="KW-0812">Transmembrane</keyword>
<evidence type="ECO:0000313" key="2">
    <source>
        <dbReference type="EMBL" id="MCF6139204.1"/>
    </source>
</evidence>
<dbReference type="InterPro" id="IPR010787">
    <property type="entry name" value="DUF1385"/>
</dbReference>
<keyword evidence="3" id="KW-1185">Reference proteome</keyword>
<name>A0ABS9H2M5_9BACL</name>
<proteinExistence type="predicted"/>
<feature type="transmembrane region" description="Helical" evidence="1">
    <location>
        <begin position="115"/>
        <end position="133"/>
    </location>
</feature>
<reference evidence="2 3" key="1">
    <citation type="submission" date="2022-01" db="EMBL/GenBank/DDBJ databases">
        <title>Alkalihalobacillus sp. EGI L200015, a novel bacterium isolated from a salt lake sediment.</title>
        <authorList>
            <person name="Gao L."/>
            <person name="Fang B.-Z."/>
            <person name="Li W.-J."/>
        </authorList>
    </citation>
    <scope>NUCLEOTIDE SEQUENCE [LARGE SCALE GENOMIC DNA]</scope>
    <source>
        <strain evidence="2 3">KCTC 12718</strain>
    </source>
</reference>
<dbReference type="PANTHER" id="PTHR42867">
    <property type="entry name" value="MEMBRANE PROTEIN-RELATED"/>
    <property type="match status" value="1"/>
</dbReference>
<keyword evidence="1" id="KW-1133">Transmembrane helix</keyword>
<feature type="transmembrane region" description="Helical" evidence="1">
    <location>
        <begin position="191"/>
        <end position="207"/>
    </location>
</feature>
<evidence type="ECO:0000313" key="3">
    <source>
        <dbReference type="Proteomes" id="UP001649381"/>
    </source>
</evidence>
<gene>
    <name evidence="2" type="ORF">L2716_15815</name>
</gene>
<keyword evidence="1" id="KW-0472">Membrane</keyword>
<protein>
    <submittedName>
        <fullName evidence="2">DUF1385 domain-containing protein</fullName>
    </submittedName>
</protein>
<dbReference type="Proteomes" id="UP001649381">
    <property type="component" value="Unassembled WGS sequence"/>
</dbReference>
<feature type="transmembrane region" description="Helical" evidence="1">
    <location>
        <begin position="169"/>
        <end position="185"/>
    </location>
</feature>
<dbReference type="EMBL" id="JAKIJS010000002">
    <property type="protein sequence ID" value="MCF6139204.1"/>
    <property type="molecule type" value="Genomic_DNA"/>
</dbReference>
<dbReference type="RefSeq" id="WP_236337974.1">
    <property type="nucleotide sequence ID" value="NZ_JAKIJS010000002.1"/>
</dbReference>
<evidence type="ECO:0000256" key="1">
    <source>
        <dbReference type="SAM" id="Phobius"/>
    </source>
</evidence>
<dbReference type="PANTHER" id="PTHR42867:SF1">
    <property type="entry name" value="MEMBRANE PROTEIN-RELATED"/>
    <property type="match status" value="1"/>
</dbReference>
<comment type="caution">
    <text evidence="2">The sequence shown here is derived from an EMBL/GenBank/DDBJ whole genome shotgun (WGS) entry which is preliminary data.</text>
</comment>
<sequence>MGRIHGGMAGINSVMYYGNDKKVKAKRGQDGQIVVKEQRLVPNRFLKIKQKLEKIPFVRGAWMIMKTMLMTWKVYLGVLMVFLLQKMSGDLVSSSKAEGLFTNGLAVFPEQTHHIVTFGSFMLLFAMLVKFTSLGKYHGAEHMVDNAYSQTKDLSIENVMNFSRIHNKCGTNLVVFIFMFYSVLYLMMNSILAILLAFVLGYEVFILRNKKVNHLLKPIYKLGHAAQYALFTAQPDKEHVEVAVAAYDGIVLEK</sequence>
<feature type="transmembrane region" description="Helical" evidence="1">
    <location>
        <begin position="61"/>
        <end position="84"/>
    </location>
</feature>
<organism evidence="2 3">
    <name type="scientific">Pseudalkalibacillus berkeleyi</name>
    <dbReference type="NCBI Taxonomy" id="1069813"/>
    <lineage>
        <taxon>Bacteria</taxon>
        <taxon>Bacillati</taxon>
        <taxon>Bacillota</taxon>
        <taxon>Bacilli</taxon>
        <taxon>Bacillales</taxon>
        <taxon>Fictibacillaceae</taxon>
        <taxon>Pseudalkalibacillus</taxon>
    </lineage>
</organism>
<dbReference type="Pfam" id="PF07136">
    <property type="entry name" value="DUF1385"/>
    <property type="match status" value="1"/>
</dbReference>
<accession>A0ABS9H2M5</accession>